<sequence length="125" mass="14630">MQRQDDSRTSKSDNYVNITPIEEFESRKEKFIFYFKRLENYCLMKSIVNAKKKAQLLCMSIGSAHYNNLAVLLGPEKSVKALNYGKLVKSFRTILIPFTTLFFKYSSERKSQHIRLCGVIIQTYK</sequence>
<dbReference type="EMBL" id="JABFTP020000062">
    <property type="protein sequence ID" value="KAL3272798.1"/>
    <property type="molecule type" value="Genomic_DNA"/>
</dbReference>
<organism evidence="1 2">
    <name type="scientific">Cryptolaemus montrouzieri</name>
    <dbReference type="NCBI Taxonomy" id="559131"/>
    <lineage>
        <taxon>Eukaryota</taxon>
        <taxon>Metazoa</taxon>
        <taxon>Ecdysozoa</taxon>
        <taxon>Arthropoda</taxon>
        <taxon>Hexapoda</taxon>
        <taxon>Insecta</taxon>
        <taxon>Pterygota</taxon>
        <taxon>Neoptera</taxon>
        <taxon>Endopterygota</taxon>
        <taxon>Coleoptera</taxon>
        <taxon>Polyphaga</taxon>
        <taxon>Cucujiformia</taxon>
        <taxon>Coccinelloidea</taxon>
        <taxon>Coccinellidae</taxon>
        <taxon>Scymninae</taxon>
        <taxon>Scymnini</taxon>
        <taxon>Cryptolaemus</taxon>
    </lineage>
</organism>
<evidence type="ECO:0000313" key="1">
    <source>
        <dbReference type="EMBL" id="KAL3272798.1"/>
    </source>
</evidence>
<dbReference type="Proteomes" id="UP001516400">
    <property type="component" value="Unassembled WGS sequence"/>
</dbReference>
<evidence type="ECO:0000313" key="2">
    <source>
        <dbReference type="Proteomes" id="UP001516400"/>
    </source>
</evidence>
<reference evidence="1 2" key="1">
    <citation type="journal article" date="2021" name="BMC Biol.">
        <title>Horizontally acquired antibacterial genes associated with adaptive radiation of ladybird beetles.</title>
        <authorList>
            <person name="Li H.S."/>
            <person name="Tang X.F."/>
            <person name="Huang Y.H."/>
            <person name="Xu Z.Y."/>
            <person name="Chen M.L."/>
            <person name="Du X.Y."/>
            <person name="Qiu B.Y."/>
            <person name="Chen P.T."/>
            <person name="Zhang W."/>
            <person name="Slipinski A."/>
            <person name="Escalona H.E."/>
            <person name="Waterhouse R.M."/>
            <person name="Zwick A."/>
            <person name="Pang H."/>
        </authorList>
    </citation>
    <scope>NUCLEOTIDE SEQUENCE [LARGE SCALE GENOMIC DNA]</scope>
    <source>
        <strain evidence="1">SYSU2018</strain>
    </source>
</reference>
<protein>
    <submittedName>
        <fullName evidence="1">Uncharacterized protein</fullName>
    </submittedName>
</protein>
<dbReference type="AlphaFoldDB" id="A0ABD2N2J7"/>
<name>A0ABD2N2J7_9CUCU</name>
<proteinExistence type="predicted"/>
<accession>A0ABD2N2J7</accession>
<gene>
    <name evidence="1" type="ORF">HHI36_014258</name>
</gene>
<keyword evidence="2" id="KW-1185">Reference proteome</keyword>
<comment type="caution">
    <text evidence="1">The sequence shown here is derived from an EMBL/GenBank/DDBJ whole genome shotgun (WGS) entry which is preliminary data.</text>
</comment>